<dbReference type="SUPFAM" id="SSF52794">
    <property type="entry name" value="PTS system IIB component-like"/>
    <property type="match status" value="1"/>
</dbReference>
<accession>A0A3E2VGF5</accession>
<dbReference type="GO" id="GO:0009401">
    <property type="term" value="P:phosphoenolpyruvate-dependent sugar phosphotransferase system"/>
    <property type="evidence" value="ECO:0007669"/>
    <property type="project" value="UniProtKB-KW"/>
</dbReference>
<feature type="domain" description="PTS EIIB type-3" evidence="8">
    <location>
        <begin position="1"/>
        <end position="105"/>
    </location>
</feature>
<evidence type="ECO:0000256" key="2">
    <source>
        <dbReference type="ARBA" id="ARBA00022553"/>
    </source>
</evidence>
<dbReference type="PANTHER" id="PTHR34581:SF2">
    <property type="entry name" value="PTS SYSTEM N,N'-DIACETYLCHITOBIOSE-SPECIFIC EIIB COMPONENT"/>
    <property type="match status" value="1"/>
</dbReference>
<reference evidence="9 10" key="1">
    <citation type="submission" date="2018-08" db="EMBL/GenBank/DDBJ databases">
        <title>A genome reference for cultivated species of the human gut microbiota.</title>
        <authorList>
            <person name="Zou Y."/>
            <person name="Xue W."/>
            <person name="Luo G."/>
        </authorList>
    </citation>
    <scope>NUCLEOTIDE SEQUENCE [LARGE SCALE GENOMIC DNA]</scope>
    <source>
        <strain evidence="9 10">OF01-2LB</strain>
    </source>
</reference>
<keyword evidence="5" id="KW-0598">Phosphotransferase system</keyword>
<keyword evidence="2" id="KW-0597">Phosphoprotein</keyword>
<evidence type="ECO:0000259" key="8">
    <source>
        <dbReference type="PROSITE" id="PS51100"/>
    </source>
</evidence>
<feature type="modified residue" description="Phosphocysteine; by EIIA" evidence="7">
    <location>
        <position position="7"/>
    </location>
</feature>
<dbReference type="OrthoDB" id="2186177at2"/>
<keyword evidence="1" id="KW-0813">Transport</keyword>
<protein>
    <submittedName>
        <fullName evidence="9">PTS sugar transporter subunit IIB</fullName>
    </submittedName>
</protein>
<dbReference type="Gene3D" id="3.40.50.2300">
    <property type="match status" value="1"/>
</dbReference>
<dbReference type="InterPro" id="IPR003501">
    <property type="entry name" value="PTS_EIIB_2/3"/>
</dbReference>
<name>A0A3E2VGF5_CLOIN</name>
<dbReference type="Proteomes" id="UP000260025">
    <property type="component" value="Unassembled WGS sequence"/>
</dbReference>
<dbReference type="PANTHER" id="PTHR34581">
    <property type="entry name" value="PTS SYSTEM N,N'-DIACETYLCHITOBIOSE-SPECIFIC EIIB COMPONENT"/>
    <property type="match status" value="1"/>
</dbReference>
<keyword evidence="4" id="KW-0808">Transferase</keyword>
<dbReference type="AlphaFoldDB" id="A0A3E2VGF5"/>
<dbReference type="InterPro" id="IPR036095">
    <property type="entry name" value="PTS_EIIB-like_sf"/>
</dbReference>
<dbReference type="RefSeq" id="WP_117444793.1">
    <property type="nucleotide sequence ID" value="NZ_JAJFEN010000092.1"/>
</dbReference>
<dbReference type="Pfam" id="PF02302">
    <property type="entry name" value="PTS_IIB"/>
    <property type="match status" value="1"/>
</dbReference>
<dbReference type="GO" id="GO:0008982">
    <property type="term" value="F:protein-N(PI)-phosphohistidine-sugar phosphotransferase activity"/>
    <property type="evidence" value="ECO:0007669"/>
    <property type="project" value="InterPro"/>
</dbReference>
<organism evidence="9 10">
    <name type="scientific">Clostridium innocuum</name>
    <dbReference type="NCBI Taxonomy" id="1522"/>
    <lineage>
        <taxon>Bacteria</taxon>
        <taxon>Bacillati</taxon>
        <taxon>Bacillota</taxon>
        <taxon>Clostridia</taxon>
        <taxon>Eubacteriales</taxon>
        <taxon>Clostridiaceae</taxon>
        <taxon>Clostridium</taxon>
    </lineage>
</organism>
<evidence type="ECO:0000313" key="10">
    <source>
        <dbReference type="Proteomes" id="UP000260025"/>
    </source>
</evidence>
<dbReference type="InterPro" id="IPR051819">
    <property type="entry name" value="PTS_sugar-specific_EIIB"/>
</dbReference>
<evidence type="ECO:0000256" key="1">
    <source>
        <dbReference type="ARBA" id="ARBA00022448"/>
    </source>
</evidence>
<dbReference type="GO" id="GO:0016301">
    <property type="term" value="F:kinase activity"/>
    <property type="evidence" value="ECO:0007669"/>
    <property type="project" value="UniProtKB-KW"/>
</dbReference>
<keyword evidence="6" id="KW-0418">Kinase</keyword>
<evidence type="ECO:0000256" key="6">
    <source>
        <dbReference type="ARBA" id="ARBA00022777"/>
    </source>
</evidence>
<dbReference type="PROSITE" id="PS51100">
    <property type="entry name" value="PTS_EIIB_TYPE_3"/>
    <property type="match status" value="1"/>
</dbReference>
<keyword evidence="3 9" id="KW-0762">Sugar transport</keyword>
<proteinExistence type="predicted"/>
<gene>
    <name evidence="9" type="ORF">DXA38_20420</name>
</gene>
<evidence type="ECO:0000256" key="3">
    <source>
        <dbReference type="ARBA" id="ARBA00022597"/>
    </source>
</evidence>
<evidence type="ECO:0000256" key="7">
    <source>
        <dbReference type="PROSITE-ProRule" id="PRU00423"/>
    </source>
</evidence>
<dbReference type="EMBL" id="QVEV01000050">
    <property type="protein sequence ID" value="RGC09643.1"/>
    <property type="molecule type" value="Genomic_DNA"/>
</dbReference>
<evidence type="ECO:0000313" key="9">
    <source>
        <dbReference type="EMBL" id="RGC09643.1"/>
    </source>
</evidence>
<dbReference type="CDD" id="cd05564">
    <property type="entry name" value="PTS_IIB_chitobiose_lichenan"/>
    <property type="match status" value="1"/>
</dbReference>
<comment type="caution">
    <text evidence="9">The sequence shown here is derived from an EMBL/GenBank/DDBJ whole genome shotgun (WGS) entry which is preliminary data.</text>
</comment>
<evidence type="ECO:0000256" key="5">
    <source>
        <dbReference type="ARBA" id="ARBA00022683"/>
    </source>
</evidence>
<dbReference type="InterPro" id="IPR013012">
    <property type="entry name" value="PTS_EIIB_3"/>
</dbReference>
<sequence>MKIYLFCNLGLSTSILVDSMKKEAEKKGLDVDVKAFAISELQKYVGELDVALLGPQVGYRVKEMKKICDPFGVPIDVIPMQDYGMCNGKGVLEFALSLIEKKDGGC</sequence>
<evidence type="ECO:0000256" key="4">
    <source>
        <dbReference type="ARBA" id="ARBA00022679"/>
    </source>
</evidence>